<name>A0A0A9U528_ARUDO</name>
<protein>
    <submittedName>
        <fullName evidence="2">Uncharacterized protein</fullName>
    </submittedName>
</protein>
<organism evidence="2">
    <name type="scientific">Arundo donax</name>
    <name type="common">Giant reed</name>
    <name type="synonym">Donax arundinaceus</name>
    <dbReference type="NCBI Taxonomy" id="35708"/>
    <lineage>
        <taxon>Eukaryota</taxon>
        <taxon>Viridiplantae</taxon>
        <taxon>Streptophyta</taxon>
        <taxon>Embryophyta</taxon>
        <taxon>Tracheophyta</taxon>
        <taxon>Spermatophyta</taxon>
        <taxon>Magnoliopsida</taxon>
        <taxon>Liliopsida</taxon>
        <taxon>Poales</taxon>
        <taxon>Poaceae</taxon>
        <taxon>PACMAD clade</taxon>
        <taxon>Arundinoideae</taxon>
        <taxon>Arundineae</taxon>
        <taxon>Arundo</taxon>
    </lineage>
</organism>
<reference evidence="2" key="1">
    <citation type="submission" date="2014-09" db="EMBL/GenBank/DDBJ databases">
        <authorList>
            <person name="Magalhaes I.L.F."/>
            <person name="Oliveira U."/>
            <person name="Santos F.R."/>
            <person name="Vidigal T.H.D.A."/>
            <person name="Brescovit A.D."/>
            <person name="Santos A.J."/>
        </authorList>
    </citation>
    <scope>NUCLEOTIDE SEQUENCE</scope>
    <source>
        <tissue evidence="2">Shoot tissue taken approximately 20 cm above the soil surface</tissue>
    </source>
</reference>
<sequence length="141" mass="15579">MTTVAQRSSSKIAVAEISSTTTTETISPIITRSLKSPLTKSPRSSTFTSLESSKIPLKSASSLPSALTTEALIHVVKSATTLTSLLLLLAIWESIPHEPIHLHHHRFPNMIRHQPPHRDPLPPHSRLHWPNPKRVLIANCD</sequence>
<dbReference type="AlphaFoldDB" id="A0A0A9U528"/>
<evidence type="ECO:0000256" key="1">
    <source>
        <dbReference type="SAM" id="MobiDB-lite"/>
    </source>
</evidence>
<proteinExistence type="predicted"/>
<accession>A0A0A9U528</accession>
<feature type="compositionally biased region" description="Low complexity" evidence="1">
    <location>
        <begin position="51"/>
        <end position="63"/>
    </location>
</feature>
<dbReference type="EMBL" id="GBRH01280048">
    <property type="protein sequence ID" value="JAD17847.1"/>
    <property type="molecule type" value="Transcribed_RNA"/>
</dbReference>
<reference evidence="2" key="2">
    <citation type="journal article" date="2015" name="Data Brief">
        <title>Shoot transcriptome of the giant reed, Arundo donax.</title>
        <authorList>
            <person name="Barrero R.A."/>
            <person name="Guerrero F.D."/>
            <person name="Moolhuijzen P."/>
            <person name="Goolsby J.A."/>
            <person name="Tidwell J."/>
            <person name="Bellgard S.E."/>
            <person name="Bellgard M.I."/>
        </authorList>
    </citation>
    <scope>NUCLEOTIDE SEQUENCE</scope>
    <source>
        <tissue evidence="2">Shoot tissue taken approximately 20 cm above the soil surface</tissue>
    </source>
</reference>
<feature type="region of interest" description="Disordered" evidence="1">
    <location>
        <begin position="35"/>
        <end position="63"/>
    </location>
</feature>
<feature type="compositionally biased region" description="Polar residues" evidence="1">
    <location>
        <begin position="35"/>
        <end position="50"/>
    </location>
</feature>
<evidence type="ECO:0000313" key="2">
    <source>
        <dbReference type="EMBL" id="JAD17847.1"/>
    </source>
</evidence>